<dbReference type="KEGG" id="cef:CE1571"/>
<dbReference type="SUPFAM" id="SSF82784">
    <property type="entry name" value="OsmC-like"/>
    <property type="match status" value="1"/>
</dbReference>
<dbReference type="SUPFAM" id="SSF53474">
    <property type="entry name" value="alpha/beta-Hydrolases"/>
    <property type="match status" value="1"/>
</dbReference>
<protein>
    <recommendedName>
        <fullName evidence="1">AB hydrolase-1 domain-containing protein</fullName>
    </recommendedName>
</protein>
<dbReference type="eggNOG" id="COG1073">
    <property type="taxonomic scope" value="Bacteria"/>
</dbReference>
<dbReference type="STRING" id="196164.gene:10741990"/>
<dbReference type="InterPro" id="IPR003718">
    <property type="entry name" value="OsmC/Ohr_fam"/>
</dbReference>
<dbReference type="eggNOG" id="COG1765">
    <property type="taxonomic scope" value="Bacteria"/>
</dbReference>
<dbReference type="InterPro" id="IPR015946">
    <property type="entry name" value="KH_dom-like_a/b"/>
</dbReference>
<dbReference type="Gene3D" id="3.30.300.20">
    <property type="match status" value="1"/>
</dbReference>
<evidence type="ECO:0000259" key="1">
    <source>
        <dbReference type="Pfam" id="PF12697"/>
    </source>
</evidence>
<organism evidence="2 3">
    <name type="scientific">Corynebacterium efficiens (strain DSM 44549 / YS-314 / AJ 12310 / JCM 11189 / NBRC 100395)</name>
    <dbReference type="NCBI Taxonomy" id="196164"/>
    <lineage>
        <taxon>Bacteria</taxon>
        <taxon>Bacillati</taxon>
        <taxon>Actinomycetota</taxon>
        <taxon>Actinomycetes</taxon>
        <taxon>Mycobacteriales</taxon>
        <taxon>Corynebacteriaceae</taxon>
        <taxon>Corynebacterium</taxon>
    </lineage>
</organism>
<dbReference type="Gene3D" id="3.40.50.1820">
    <property type="entry name" value="alpha/beta hydrolase"/>
    <property type="match status" value="1"/>
</dbReference>
<dbReference type="InterPro" id="IPR036102">
    <property type="entry name" value="OsmC/Ohrsf"/>
</dbReference>
<dbReference type="InterPro" id="IPR000073">
    <property type="entry name" value="AB_hydrolase_1"/>
</dbReference>
<feature type="domain" description="AB hydrolase-1" evidence="1">
    <location>
        <begin position="36"/>
        <end position="235"/>
    </location>
</feature>
<dbReference type="GO" id="GO:0003824">
    <property type="term" value="F:catalytic activity"/>
    <property type="evidence" value="ECO:0007669"/>
    <property type="project" value="UniProtKB-ARBA"/>
</dbReference>
<evidence type="ECO:0000313" key="3">
    <source>
        <dbReference type="Proteomes" id="UP000001409"/>
    </source>
</evidence>
<reference evidence="2 3" key="1">
    <citation type="journal article" date="2003" name="Genome Res.">
        <title>Comparative complete genome sequence analysis of the amino acid replacements responsible for the thermostability of Corynebacterium efficiens.</title>
        <authorList>
            <person name="Nishio Y."/>
            <person name="Nakamura Y."/>
            <person name="Kawarabayasi Y."/>
            <person name="Usuda Y."/>
            <person name="Kimura E."/>
            <person name="Sugimoto S."/>
            <person name="Matsui K."/>
            <person name="Yamagishi A."/>
            <person name="Kikuchi H."/>
            <person name="Ikeo K."/>
            <person name="Gojobori T."/>
        </authorList>
    </citation>
    <scope>NUCLEOTIDE SEQUENCE [LARGE SCALE GENOMIC DNA]</scope>
    <source>
        <strain evidence="3">DSM 44549 / YS-314 / AJ 12310 / JCM 11189 / NBRC 100395</strain>
    </source>
</reference>
<dbReference type="EMBL" id="BA000035">
    <property type="protein sequence ID" value="BAC18381.1"/>
    <property type="molecule type" value="Genomic_DNA"/>
</dbReference>
<name>Q8FTJ7_COREF</name>
<dbReference type="InterPro" id="IPR029058">
    <property type="entry name" value="AB_hydrolase_fold"/>
</dbReference>
<dbReference type="HOGENOM" id="CLU_681299_0_0_11"/>
<dbReference type="PANTHER" id="PTHR39624">
    <property type="entry name" value="PROTEIN INVOLVED IN RIMO-MEDIATED BETA-METHYLTHIOLATION OF RIBOSOMAL PROTEIN S12 YCAO"/>
    <property type="match status" value="1"/>
</dbReference>
<keyword evidence="3" id="KW-1185">Reference proteome</keyword>
<sequence>MHAVHSVSVKVPSSEGLMMAATLDLPATAPVAYAMFAHCFTGSRFTPGAARVSKALAESGIACLRFDFPGLGQSEGDFSETTFSSNVRDIIAVATWLEENYSAPQLLIGHSLGGAAALKAASSIRSLGGVATIGAPFDPAHAVLHFADHIGDVDEQGAVALTLGGREVTISREFLEDLADTNPVDHLRRLRAPLLLVHSPIDQTVGVDNAQKIFQVTRYPKSLVSLDKADHLLTRDGAAQRAAKIIRNWIDPFLVPENEIADRGPLPADVATATSIGSTRYADEVRTGRHSFITDREKQAGGRDLGYTPVSLLVAALAAATSQQIRHAAREARITRLDDVQVTISRVVSDTGAPTTLRRSIALIGDLSPDQRRELLAAAGTSEVEQMLSHGVIIDDED</sequence>
<dbReference type="Proteomes" id="UP000001409">
    <property type="component" value="Chromosome"/>
</dbReference>
<dbReference type="Pfam" id="PF02566">
    <property type="entry name" value="OsmC"/>
    <property type="match status" value="1"/>
</dbReference>
<dbReference type="AlphaFoldDB" id="Q8FTJ7"/>
<proteinExistence type="predicted"/>
<evidence type="ECO:0000313" key="2">
    <source>
        <dbReference type="EMBL" id="BAC18381.1"/>
    </source>
</evidence>
<accession>Q8FTJ7</accession>
<dbReference type="ESTHER" id="coref-CE1571">
    <property type="family name" value="Est-OsmC"/>
</dbReference>
<dbReference type="Pfam" id="PF12697">
    <property type="entry name" value="Abhydrolase_6"/>
    <property type="match status" value="1"/>
</dbReference>
<dbReference type="PANTHER" id="PTHR39624:SF2">
    <property type="entry name" value="OSMC-LIKE PROTEIN"/>
    <property type="match status" value="1"/>
</dbReference>